<dbReference type="Gramene" id="rna-gnl|WGS:JABURB|Cocit.L3930.1">
    <property type="protein sequence ID" value="cds-KAF7846665.1"/>
    <property type="gene ID" value="gene-BT93_L3930"/>
</dbReference>
<protein>
    <submittedName>
        <fullName evidence="2">Uncharacterized protein</fullName>
    </submittedName>
</protein>
<comment type="caution">
    <text evidence="2">The sequence shown here is derived from an EMBL/GenBank/DDBJ whole genome shotgun (WGS) entry which is preliminary data.</text>
</comment>
<feature type="compositionally biased region" description="Low complexity" evidence="1">
    <location>
        <begin position="54"/>
        <end position="66"/>
    </location>
</feature>
<dbReference type="Proteomes" id="UP000806378">
    <property type="component" value="Unassembled WGS sequence"/>
</dbReference>
<keyword evidence="3" id="KW-1185">Reference proteome</keyword>
<proteinExistence type="predicted"/>
<feature type="region of interest" description="Disordered" evidence="1">
    <location>
        <begin position="96"/>
        <end position="126"/>
    </location>
</feature>
<evidence type="ECO:0000256" key="1">
    <source>
        <dbReference type="SAM" id="MobiDB-lite"/>
    </source>
</evidence>
<reference evidence="2" key="1">
    <citation type="submission" date="2020-05" db="EMBL/GenBank/DDBJ databases">
        <title>WGS assembly of Corymbia citriodora subspecies variegata.</title>
        <authorList>
            <person name="Barry K."/>
            <person name="Hundley H."/>
            <person name="Shu S."/>
            <person name="Jenkins J."/>
            <person name="Grimwood J."/>
            <person name="Baten A."/>
        </authorList>
    </citation>
    <scope>NUCLEOTIDE SEQUENCE</scope>
    <source>
        <strain evidence="2">CV2-018</strain>
    </source>
</reference>
<accession>A0A8T0CLJ0</accession>
<dbReference type="AlphaFoldDB" id="A0A8T0CLJ0"/>
<organism evidence="2 3">
    <name type="scientific">Corymbia citriodora subsp. variegata</name>
    <dbReference type="NCBI Taxonomy" id="360336"/>
    <lineage>
        <taxon>Eukaryota</taxon>
        <taxon>Viridiplantae</taxon>
        <taxon>Streptophyta</taxon>
        <taxon>Embryophyta</taxon>
        <taxon>Tracheophyta</taxon>
        <taxon>Spermatophyta</taxon>
        <taxon>Magnoliopsida</taxon>
        <taxon>eudicotyledons</taxon>
        <taxon>Gunneridae</taxon>
        <taxon>Pentapetalae</taxon>
        <taxon>rosids</taxon>
        <taxon>malvids</taxon>
        <taxon>Myrtales</taxon>
        <taxon>Myrtaceae</taxon>
        <taxon>Myrtoideae</taxon>
        <taxon>Eucalypteae</taxon>
        <taxon>Corymbia</taxon>
    </lineage>
</organism>
<evidence type="ECO:0000313" key="3">
    <source>
        <dbReference type="Proteomes" id="UP000806378"/>
    </source>
</evidence>
<feature type="compositionally biased region" description="Basic and acidic residues" evidence="1">
    <location>
        <begin position="67"/>
        <end position="76"/>
    </location>
</feature>
<dbReference type="EMBL" id="MU092182">
    <property type="protein sequence ID" value="KAF7846665.1"/>
    <property type="molecule type" value="Genomic_DNA"/>
</dbReference>
<name>A0A8T0CLJ0_CORYI</name>
<evidence type="ECO:0000313" key="2">
    <source>
        <dbReference type="EMBL" id="KAF7846665.1"/>
    </source>
</evidence>
<feature type="compositionally biased region" description="Polar residues" evidence="1">
    <location>
        <begin position="104"/>
        <end position="116"/>
    </location>
</feature>
<feature type="region of interest" description="Disordered" evidence="1">
    <location>
        <begin position="14"/>
        <end position="80"/>
    </location>
</feature>
<feature type="compositionally biased region" description="Polar residues" evidence="1">
    <location>
        <begin position="14"/>
        <end position="36"/>
    </location>
</feature>
<gene>
    <name evidence="2" type="ORF">BT93_L3930</name>
</gene>
<sequence>MLLDDLLVAENSLFQSDSDSPMLTSERASPITSPKINATGVAPATSLTSDSAVDNSSGGMGSSMDKNSMEKLREASAAEAEAANAVWQAFQLASSVPAEETSISDENSQATETASDGSDAKGDVHLHPRAMVVAKEGC</sequence>